<evidence type="ECO:0000313" key="3">
    <source>
        <dbReference type="Proteomes" id="UP000326907"/>
    </source>
</evidence>
<dbReference type="InterPro" id="IPR037883">
    <property type="entry name" value="Knr4/Smi1-like_sf"/>
</dbReference>
<dbReference type="SMART" id="SM00860">
    <property type="entry name" value="SMI1_KNR4"/>
    <property type="match status" value="1"/>
</dbReference>
<dbReference type="AlphaFoldDB" id="A0A5N5ELS7"/>
<organism evidence="2 3">
    <name type="scientific">Streptomyces arboris</name>
    <dbReference type="NCBI Taxonomy" id="2600619"/>
    <lineage>
        <taxon>Bacteria</taxon>
        <taxon>Bacillati</taxon>
        <taxon>Actinomycetota</taxon>
        <taxon>Actinomycetes</taxon>
        <taxon>Kitasatosporales</taxon>
        <taxon>Streptomycetaceae</taxon>
        <taxon>Streptomyces</taxon>
    </lineage>
</organism>
<keyword evidence="3" id="KW-1185">Reference proteome</keyword>
<gene>
    <name evidence="2" type="ORF">F5983_19615</name>
</gene>
<comment type="caution">
    <text evidence="2">The sequence shown here is derived from an EMBL/GenBank/DDBJ whole genome shotgun (WGS) entry which is preliminary data.</text>
</comment>
<feature type="domain" description="Knr4/Smi1-like" evidence="1">
    <location>
        <begin position="25"/>
        <end position="160"/>
    </location>
</feature>
<dbReference type="InterPro" id="IPR018958">
    <property type="entry name" value="Knr4/Smi1-like_dom"/>
</dbReference>
<dbReference type="EMBL" id="VYUA01000017">
    <property type="protein sequence ID" value="KAB2590781.1"/>
    <property type="molecule type" value="Genomic_DNA"/>
</dbReference>
<dbReference type="Gene3D" id="3.40.1580.10">
    <property type="entry name" value="SMI1/KNR4-like"/>
    <property type="match status" value="1"/>
</dbReference>
<evidence type="ECO:0000313" key="2">
    <source>
        <dbReference type="EMBL" id="KAB2590781.1"/>
    </source>
</evidence>
<evidence type="ECO:0000259" key="1">
    <source>
        <dbReference type="SMART" id="SM00860"/>
    </source>
</evidence>
<dbReference type="Proteomes" id="UP000326907">
    <property type="component" value="Unassembled WGS sequence"/>
</dbReference>
<dbReference type="RefSeq" id="WP_151511495.1">
    <property type="nucleotide sequence ID" value="NZ_VYUA01000017.1"/>
</dbReference>
<dbReference type="Pfam" id="PF09346">
    <property type="entry name" value="SMI1_KNR4"/>
    <property type="match status" value="1"/>
</dbReference>
<reference evidence="2 3" key="1">
    <citation type="submission" date="2019-09" db="EMBL/GenBank/DDBJ databases">
        <authorList>
            <person name="Liu P."/>
        </authorList>
    </citation>
    <scope>NUCLEOTIDE SEQUENCE [LARGE SCALE GENOMIC DNA]</scope>
    <source>
        <strain evidence="2 3">TRM68085</strain>
    </source>
</reference>
<accession>A0A5N5ELS7</accession>
<proteinExistence type="predicted"/>
<sequence>MDSWSRVMSLLRQHAPADHADLPGPATEQVLAAAEKRMGISLPQDLRAWLLQNNLDLSEEDVDDDVACCGFAGFPDEGSFFLGIRALERLYANRFMPGGFDPPDRPDNPFWRNEWIPFLSDQDGWTGKFIDVRDGRIGRWFVGEITITGEYASLADYFDSVAEMLTKIADGDHPVCEVAEGRLVWS</sequence>
<name>A0A5N5ELS7_9ACTN</name>
<protein>
    <submittedName>
        <fullName evidence="2">SMI1/KNR4 family protein</fullName>
    </submittedName>
</protein>
<dbReference type="SUPFAM" id="SSF160631">
    <property type="entry name" value="SMI1/KNR4-like"/>
    <property type="match status" value="1"/>
</dbReference>